<reference evidence="1" key="1">
    <citation type="journal article" date="2021" name="PeerJ">
        <title>Extensive microbial diversity within the chicken gut microbiome revealed by metagenomics and culture.</title>
        <authorList>
            <person name="Gilroy R."/>
            <person name="Ravi A."/>
            <person name="Getino M."/>
            <person name="Pursley I."/>
            <person name="Horton D.L."/>
            <person name="Alikhan N.F."/>
            <person name="Baker D."/>
            <person name="Gharbi K."/>
            <person name="Hall N."/>
            <person name="Watson M."/>
            <person name="Adriaenssens E.M."/>
            <person name="Foster-Nyarko E."/>
            <person name="Jarju S."/>
            <person name="Secka A."/>
            <person name="Antonio M."/>
            <person name="Oren A."/>
            <person name="Chaudhuri R.R."/>
            <person name="La Ragione R."/>
            <person name="Hildebrand F."/>
            <person name="Pallen M.J."/>
        </authorList>
    </citation>
    <scope>NUCLEOTIDE SEQUENCE</scope>
    <source>
        <strain evidence="1">Gambia16-554</strain>
    </source>
</reference>
<dbReference type="SUPFAM" id="SSF55469">
    <property type="entry name" value="FMN-dependent nitroreductase-like"/>
    <property type="match status" value="1"/>
</dbReference>
<reference evidence="1" key="2">
    <citation type="submission" date="2021-04" db="EMBL/GenBank/DDBJ databases">
        <authorList>
            <person name="Gilroy R."/>
        </authorList>
    </citation>
    <scope>NUCLEOTIDE SEQUENCE</scope>
    <source>
        <strain evidence="1">Gambia16-554</strain>
    </source>
</reference>
<sequence length="96" mass="11180">PVLTVTLGWPDEAPEQTDRLPVEAILHAGHYHDYAAEDIDRIYAEKEALPESRYFVDLNGTDNLAQVFTRFRFTRQECLEMSAKMREVLRHQGFNE</sequence>
<organism evidence="1 2">
    <name type="scientific">Candidatus Coprenecus stercoravium</name>
    <dbReference type="NCBI Taxonomy" id="2840735"/>
    <lineage>
        <taxon>Bacteria</taxon>
        <taxon>Pseudomonadati</taxon>
        <taxon>Bacteroidota</taxon>
        <taxon>Bacteroidia</taxon>
        <taxon>Bacteroidales</taxon>
        <taxon>Rikenellaceae</taxon>
        <taxon>Rikenellaceae incertae sedis</taxon>
        <taxon>Candidatus Coprenecus</taxon>
    </lineage>
</organism>
<comment type="caution">
    <text evidence="1">The sequence shown here is derived from an EMBL/GenBank/DDBJ whole genome shotgun (WGS) entry which is preliminary data.</text>
</comment>
<name>A0A9D2K9F4_9BACT</name>
<dbReference type="Proteomes" id="UP000824115">
    <property type="component" value="Unassembled WGS sequence"/>
</dbReference>
<evidence type="ECO:0000313" key="2">
    <source>
        <dbReference type="Proteomes" id="UP000824115"/>
    </source>
</evidence>
<proteinExistence type="predicted"/>
<dbReference type="AlphaFoldDB" id="A0A9D2K9F4"/>
<feature type="non-terminal residue" evidence="1">
    <location>
        <position position="1"/>
    </location>
</feature>
<dbReference type="GO" id="GO:0016491">
    <property type="term" value="F:oxidoreductase activity"/>
    <property type="evidence" value="ECO:0007669"/>
    <property type="project" value="InterPro"/>
</dbReference>
<gene>
    <name evidence="1" type="ORF">IAC04_08225</name>
</gene>
<dbReference type="Gene3D" id="3.40.109.10">
    <property type="entry name" value="NADH Oxidase"/>
    <property type="match status" value="1"/>
</dbReference>
<evidence type="ECO:0000313" key="1">
    <source>
        <dbReference type="EMBL" id="HIZ86463.1"/>
    </source>
</evidence>
<accession>A0A9D2K9F4</accession>
<dbReference type="InterPro" id="IPR000415">
    <property type="entry name" value="Nitroreductase-like"/>
</dbReference>
<dbReference type="EMBL" id="DXAW01000142">
    <property type="protein sequence ID" value="HIZ86463.1"/>
    <property type="molecule type" value="Genomic_DNA"/>
</dbReference>
<protein>
    <submittedName>
        <fullName evidence="1">NADPH-dependent oxidoreductase</fullName>
    </submittedName>
</protein>